<feature type="domain" description="Gfo/Idh/MocA-like oxidoreductase N-terminal" evidence="6">
    <location>
        <begin position="83"/>
        <end position="207"/>
    </location>
</feature>
<dbReference type="Proteomes" id="UP000061809">
    <property type="component" value="Chromosome"/>
</dbReference>
<evidence type="ECO:0000313" key="9">
    <source>
        <dbReference type="Proteomes" id="UP000061809"/>
    </source>
</evidence>
<dbReference type="GO" id="GO:0000166">
    <property type="term" value="F:nucleotide binding"/>
    <property type="evidence" value="ECO:0007669"/>
    <property type="project" value="InterPro"/>
</dbReference>
<protein>
    <submittedName>
        <fullName evidence="8">Glycosyl hydrolase family 109 protein 1</fullName>
        <ecNumber evidence="8">3.2.1.-</ecNumber>
    </submittedName>
</protein>
<sequence length="535" mass="60508">MNNIFLLLREYNNNLCMKKFKFLLLSACIALVACTTKTSSEQQVSDKGTKWSWDKGTIVVETPERPAEQTSVIGLTIPKMEVVRVGFVGLGMRGPGAVERFTYIPGVEIVALCDYEKERAEKCQKYLQRASMPKAAIYSGEKGYEELCKRDDIDLVYIATDWLHHFPVAMCAMENNKNVAIEVPSAMDLKECWALVNMSEKTRKHCMILENCCYDWFEMNTLNMAQQGVFGEVVRAQGAYIHNLEPFWDHYWKNGENDKLGWRLEYNMKHRGDVYATHGLGPVAQALDIHRGDRMKTLVAMDTKSVVGKSLVEERTGQPCENFRNGDHTTTLIRTENGKVIEIQHDVMTPQPYNRLYQLTGTKGFANKYPIEGYALDAKQLNASGVAPEVDNLNSHSFMPKKDMEALVQKYQHPILKKYGEMAKEVGGHGGMDFIMDSRLVYCLQNGLPLDMDVYDLAEWCCLAELGELSMDNNCAAVAFPDFTRGEWNKVKGYKHAYASPEDESVAMEKAKKITAKLKEKGAVEWAGEAVENKK</sequence>
<evidence type="ECO:0000259" key="7">
    <source>
        <dbReference type="Pfam" id="PF21252"/>
    </source>
</evidence>
<dbReference type="STRING" id="246787.BcellWH2_00900"/>
<dbReference type="KEGG" id="bcel:BcellWH2_00900"/>
<dbReference type="EMBL" id="CP012801">
    <property type="protein sequence ID" value="ALJ58162.1"/>
    <property type="molecule type" value="Genomic_DNA"/>
</dbReference>
<keyword evidence="5 8" id="KW-0326">Glycosidase</keyword>
<dbReference type="eggNOG" id="COG0673">
    <property type="taxonomic scope" value="Bacteria"/>
</dbReference>
<dbReference type="SUPFAM" id="SSF51735">
    <property type="entry name" value="NAD(P)-binding Rossmann-fold domains"/>
    <property type="match status" value="1"/>
</dbReference>
<dbReference type="Gene3D" id="3.30.360.10">
    <property type="entry name" value="Dihydrodipicolinate Reductase, domain 2"/>
    <property type="match status" value="1"/>
</dbReference>
<reference evidence="8 9" key="1">
    <citation type="journal article" date="2015" name="Science">
        <title>Genetic determinants of in vivo fitness and diet responsiveness in multiple human gut Bacteroides.</title>
        <authorList>
            <person name="Wu M."/>
            <person name="McNulty N.P."/>
            <person name="Rodionov D.A."/>
            <person name="Khoroshkin M.S."/>
            <person name="Griffin N.W."/>
            <person name="Cheng J."/>
            <person name="Latreille P."/>
            <person name="Kerstetter R.A."/>
            <person name="Terrapon N."/>
            <person name="Henrissat B."/>
            <person name="Osterman A.L."/>
            <person name="Gordon J.I."/>
        </authorList>
    </citation>
    <scope>NUCLEOTIDE SEQUENCE [LARGE SCALE GENOMIC DNA]</scope>
    <source>
        <strain evidence="8 9">WH2</strain>
    </source>
</reference>
<dbReference type="SUPFAM" id="SSF55347">
    <property type="entry name" value="Glyceraldehyde-3-phosphate dehydrogenase-like, C-terminal domain"/>
    <property type="match status" value="1"/>
</dbReference>
<dbReference type="InterPro" id="IPR036291">
    <property type="entry name" value="NAD(P)-bd_dom_sf"/>
</dbReference>
<comment type="similarity">
    <text evidence="2">Belongs to the Gfo/Idh/MocA family. Glycosyl hydrolase 109 subfamily.</text>
</comment>
<keyword evidence="3 8" id="KW-0378">Hydrolase</keyword>
<dbReference type="Gene3D" id="3.40.50.720">
    <property type="entry name" value="NAD(P)-binding Rossmann-like Domain"/>
    <property type="match status" value="1"/>
</dbReference>
<evidence type="ECO:0000256" key="4">
    <source>
        <dbReference type="ARBA" id="ARBA00023027"/>
    </source>
</evidence>
<dbReference type="Pfam" id="PF01408">
    <property type="entry name" value="GFO_IDH_MocA"/>
    <property type="match status" value="1"/>
</dbReference>
<dbReference type="InterPro" id="IPR050463">
    <property type="entry name" value="Gfo/Idh/MocA_oxidrdct_glycsds"/>
</dbReference>
<dbReference type="PANTHER" id="PTHR43818">
    <property type="entry name" value="BCDNA.GH03377"/>
    <property type="match status" value="1"/>
</dbReference>
<organism evidence="8 9">
    <name type="scientific">Bacteroides cellulosilyticus</name>
    <dbReference type="NCBI Taxonomy" id="246787"/>
    <lineage>
        <taxon>Bacteria</taxon>
        <taxon>Pseudomonadati</taxon>
        <taxon>Bacteroidota</taxon>
        <taxon>Bacteroidia</taxon>
        <taxon>Bacteroidales</taxon>
        <taxon>Bacteroidaceae</taxon>
        <taxon>Bacteroides</taxon>
    </lineage>
</organism>
<accession>A0A0P0GBK4</accession>
<dbReference type="Pfam" id="PF21252">
    <property type="entry name" value="Glyco_hydro_109_C"/>
    <property type="match status" value="1"/>
</dbReference>
<evidence type="ECO:0000256" key="2">
    <source>
        <dbReference type="ARBA" id="ARBA00009329"/>
    </source>
</evidence>
<dbReference type="EC" id="3.2.1.-" evidence="8"/>
<proteinExistence type="inferred from homology"/>
<evidence type="ECO:0000313" key="8">
    <source>
        <dbReference type="EMBL" id="ALJ58162.1"/>
    </source>
</evidence>
<keyword evidence="4" id="KW-0520">NAD</keyword>
<gene>
    <name evidence="8" type="ORF">BcellWH2_00900</name>
</gene>
<dbReference type="AlphaFoldDB" id="A0A0P0GBK4"/>
<dbReference type="PANTHER" id="PTHR43818:SF1">
    <property type="entry name" value="GLYCOSYL HYDROLASE FAMILY 109 PROTEIN"/>
    <property type="match status" value="1"/>
</dbReference>
<name>A0A0P0GBK4_9BACE</name>
<feature type="domain" description="Glycosyl hydrolase 109 C-terminal" evidence="7">
    <location>
        <begin position="219"/>
        <end position="370"/>
    </location>
</feature>
<evidence type="ECO:0000259" key="6">
    <source>
        <dbReference type="Pfam" id="PF01408"/>
    </source>
</evidence>
<evidence type="ECO:0000256" key="3">
    <source>
        <dbReference type="ARBA" id="ARBA00022801"/>
    </source>
</evidence>
<evidence type="ECO:0000256" key="5">
    <source>
        <dbReference type="ARBA" id="ARBA00023295"/>
    </source>
</evidence>
<evidence type="ECO:0000256" key="1">
    <source>
        <dbReference type="ARBA" id="ARBA00001911"/>
    </source>
</evidence>
<dbReference type="GO" id="GO:0016798">
    <property type="term" value="F:hydrolase activity, acting on glycosyl bonds"/>
    <property type="evidence" value="ECO:0007669"/>
    <property type="project" value="UniProtKB-KW"/>
</dbReference>
<dbReference type="InterPro" id="IPR049303">
    <property type="entry name" value="Glyco_hydro_109_C"/>
</dbReference>
<dbReference type="InterPro" id="IPR000683">
    <property type="entry name" value="Gfo/Idh/MocA-like_OxRdtase_N"/>
</dbReference>
<dbReference type="PATRIC" id="fig|246787.4.peg.929"/>
<comment type="cofactor">
    <cofactor evidence="1">
        <name>NAD(+)</name>
        <dbReference type="ChEBI" id="CHEBI:57540"/>
    </cofactor>
</comment>